<sequence>MRDEERRVRACLRSVLAAAARVPLPVVVAVALDRCVDGSRAAVEAVLGGRPGTLVVELGPAPRRTVAEVRDAAVTAGLALARRRRPVATDELWVAGTDADTVVPPGWLVEQVRRADAGADLVAGAVDLDDDPGLDRPARERYARLVRPRDGVGGEEHGHVYGADLGVRASAWRAAGGFPRVDSGEDAALLDAVAAAGGVVVRPTWPRAVTSGRTRGRADGGLADLLADLAGPGRVPSG</sequence>
<reference evidence="11 12" key="1">
    <citation type="journal article" date="2015" name="Stand. Genomic Sci.">
        <title>Genomic Encyclopedia of Bacterial and Archaeal Type Strains, Phase III: the genomes of soil and plant-associated and newly described type strains.</title>
        <authorList>
            <person name="Whitman W.B."/>
            <person name="Woyke T."/>
            <person name="Klenk H.P."/>
            <person name="Zhou Y."/>
            <person name="Lilburn T.G."/>
            <person name="Beck B.J."/>
            <person name="De Vos P."/>
            <person name="Vandamme P."/>
            <person name="Eisen J.A."/>
            <person name="Garrity G."/>
            <person name="Hugenholtz P."/>
            <person name="Kyrpides N.C."/>
        </authorList>
    </citation>
    <scope>NUCLEOTIDE SEQUENCE [LARGE SCALE GENOMIC DNA]</scope>
    <source>
        <strain evidence="11 12">CECT 7306</strain>
    </source>
</reference>
<keyword evidence="12" id="KW-1185">Reference proteome</keyword>
<dbReference type="PANTHER" id="PTHR43646:SF2">
    <property type="entry name" value="GLYCOSYLTRANSFERASE 2-LIKE DOMAIN-CONTAINING PROTEIN"/>
    <property type="match status" value="1"/>
</dbReference>
<keyword evidence="3" id="KW-0328">Glycosyltransferase</keyword>
<evidence type="ECO:0000313" key="11">
    <source>
        <dbReference type="EMBL" id="ROP27018.1"/>
    </source>
</evidence>
<protein>
    <recommendedName>
        <fullName evidence="9">4,4'-diaponeurosporenoate glycosyltransferase</fullName>
    </recommendedName>
</protein>
<dbReference type="SUPFAM" id="SSF53448">
    <property type="entry name" value="Nucleotide-diphospho-sugar transferases"/>
    <property type="match status" value="1"/>
</dbReference>
<evidence type="ECO:0000256" key="1">
    <source>
        <dbReference type="ARBA" id="ARBA00004236"/>
    </source>
</evidence>
<dbReference type="InterPro" id="IPR001173">
    <property type="entry name" value="Glyco_trans_2-like"/>
</dbReference>
<evidence type="ECO:0000256" key="4">
    <source>
        <dbReference type="ARBA" id="ARBA00022679"/>
    </source>
</evidence>
<evidence type="ECO:0000256" key="2">
    <source>
        <dbReference type="ARBA" id="ARBA00022475"/>
    </source>
</evidence>
<dbReference type="Pfam" id="PF00535">
    <property type="entry name" value="Glycos_transf_2"/>
    <property type="match status" value="1"/>
</dbReference>
<dbReference type="InParanoid" id="A0A3N1GA22"/>
<proteinExistence type="inferred from homology"/>
<evidence type="ECO:0000256" key="5">
    <source>
        <dbReference type="ARBA" id="ARBA00023136"/>
    </source>
</evidence>
<comment type="caution">
    <text evidence="11">The sequence shown here is derived from an EMBL/GenBank/DDBJ whole genome shotgun (WGS) entry which is preliminary data.</text>
</comment>
<keyword evidence="5" id="KW-0472">Membrane</keyword>
<comment type="subcellular location">
    <subcellularLocation>
        <location evidence="1">Cell membrane</location>
    </subcellularLocation>
</comment>
<dbReference type="GO" id="GO:0016757">
    <property type="term" value="F:glycosyltransferase activity"/>
    <property type="evidence" value="ECO:0007669"/>
    <property type="project" value="UniProtKB-KW"/>
</dbReference>
<evidence type="ECO:0000256" key="8">
    <source>
        <dbReference type="ARBA" id="ARBA00038120"/>
    </source>
</evidence>
<evidence type="ECO:0000256" key="7">
    <source>
        <dbReference type="ARBA" id="ARBA00037904"/>
    </source>
</evidence>
<evidence type="ECO:0000256" key="9">
    <source>
        <dbReference type="ARBA" id="ARBA00040345"/>
    </source>
</evidence>
<dbReference type="Proteomes" id="UP000276232">
    <property type="component" value="Unassembled WGS sequence"/>
</dbReference>
<dbReference type="EMBL" id="RJKN01000008">
    <property type="protein sequence ID" value="ROP27018.1"/>
    <property type="molecule type" value="Genomic_DNA"/>
</dbReference>
<dbReference type="Gene3D" id="3.90.550.10">
    <property type="entry name" value="Spore Coat Polysaccharide Biosynthesis Protein SpsA, Chain A"/>
    <property type="match status" value="1"/>
</dbReference>
<organism evidence="11 12">
    <name type="scientific">Pseudokineococcus lusitanus</name>
    <dbReference type="NCBI Taxonomy" id="763993"/>
    <lineage>
        <taxon>Bacteria</taxon>
        <taxon>Bacillati</taxon>
        <taxon>Actinomycetota</taxon>
        <taxon>Actinomycetes</taxon>
        <taxon>Kineosporiales</taxon>
        <taxon>Kineosporiaceae</taxon>
        <taxon>Pseudokineococcus</taxon>
    </lineage>
</organism>
<evidence type="ECO:0000313" key="12">
    <source>
        <dbReference type="Proteomes" id="UP000276232"/>
    </source>
</evidence>
<evidence type="ECO:0000256" key="6">
    <source>
        <dbReference type="ARBA" id="ARBA00037281"/>
    </source>
</evidence>
<dbReference type="InterPro" id="IPR029044">
    <property type="entry name" value="Nucleotide-diphossugar_trans"/>
</dbReference>
<feature type="domain" description="Glycosyltransferase 2-like" evidence="10">
    <location>
        <begin position="4"/>
        <end position="142"/>
    </location>
</feature>
<keyword evidence="2" id="KW-1003">Cell membrane</keyword>
<comment type="pathway">
    <text evidence="7">Carotenoid biosynthesis; staphyloxanthin biosynthesis; staphyloxanthin from farnesyl diphosphate: step 4/5.</text>
</comment>
<dbReference type="PANTHER" id="PTHR43646">
    <property type="entry name" value="GLYCOSYLTRANSFERASE"/>
    <property type="match status" value="1"/>
</dbReference>
<comment type="similarity">
    <text evidence="8">Belongs to the glycosyltransferase 2 family. CrtQ subfamily.</text>
</comment>
<keyword evidence="4 11" id="KW-0808">Transferase</keyword>
<comment type="function">
    <text evidence="6">Catalyzes the glycosylation of 4,4'-diaponeurosporenoate, i.e. the esterification of glucose at the C1'' position with the carboxyl group of 4,4'-diaponeurosporenic acid, to form glycosyl-4,4'-diaponeurosporenoate. This is a step in the biosynthesis of staphyloxanthin, an orange pigment present in most staphylococci strains.</text>
</comment>
<dbReference type="GO" id="GO:0005886">
    <property type="term" value="C:plasma membrane"/>
    <property type="evidence" value="ECO:0007669"/>
    <property type="project" value="UniProtKB-SubCell"/>
</dbReference>
<evidence type="ECO:0000259" key="10">
    <source>
        <dbReference type="Pfam" id="PF00535"/>
    </source>
</evidence>
<gene>
    <name evidence="11" type="ORF">EDC03_2946</name>
</gene>
<name>A0A3N1GA22_9ACTN</name>
<accession>A0A3N1GA22</accession>
<evidence type="ECO:0000256" key="3">
    <source>
        <dbReference type="ARBA" id="ARBA00022676"/>
    </source>
</evidence>
<dbReference type="AlphaFoldDB" id="A0A3N1GA22"/>